<dbReference type="EMBL" id="JBHTJM010000005">
    <property type="protein sequence ID" value="MFD0963244.1"/>
    <property type="molecule type" value="Genomic_DNA"/>
</dbReference>
<evidence type="ECO:0000256" key="1">
    <source>
        <dbReference type="SAM" id="MobiDB-lite"/>
    </source>
</evidence>
<sequence>MKKLFLLLLFSSSLFGQEMPKIIPPSPESASLAKFTEIPVSHYTGIPNINIPIHTIVQDGISIPIGLSYHARGIQVEEIASRVGLGWALNYGGSISRQIRGRADEGEYGYLSNATSFSNFTSSQSIRESVWNTYTNVPDLDFYPDQFYFNTPTVNGKFIIDYTDLKPVVQNFNDLDIVFNMGNFAGTNAILSFMIKDSEGNTYYYGKSKDGQRIARNYDQTEQNISVPLIGDPSFSAGGEYYFNSWQLLDVETKNGSLIQFFYGNTGAVADAEVSHMYKRNYDKYVHVDESSDPGSAASQNGANPSTGNPLQVSTIRSFISKIQSNQFQLESIKFKQGELKFIKDLNNGDGRDDFDGFALDKIELFNNSNTLVKSYDLEYEYTTALDDGNILSYLVNIEPKAFKRMFLKSITEVSANGNKLPPHEFFYNTEKLPNRFSNSQDYWGYYNGKPNGKYLTLADYTVHVDRTVDTLKTEAGMLNKIKLPYGGSTTFTYEQNKSLPSEKYKNVDFQAVNPYTSKGVALSNLDHTNPNYYDGRVYTKPFTVTNTPYGRMKVNIWFTDESNCPTGAELGQGECRFQVSVHGQTNEGVAVDYFLLINVDEINALPPGNYTLKVKPLNHVHDPTNMQHGFGAYLDWKEQIVNEDELLYMGGKRIKKISFFNELNELTHSKEYRYELPSGKSSGVVLGLSSFHVKKNIEGVTTYRNYSNIPGSPLRTHQGNTIGYSYVTEYNKGVGIDAGKTEYEFSMIEDSGEYYKFPPHIPTDNEWLRGKNLKTIIYKSEGNGNYKLIKKIKNDYLYAGLTNILSGHIGIFQYESTYQDPLSENLTTNPFFNPKSVYNLIGNNITANNLKHIKAHKLFRVPLFTYPNYKDVPLGVEGQSYYLTYYLTGGTLELSTSTETNYFDNNTILKTETKYYYESDKHYLPTKTEVATSTGDKMVTKTFYVDDVTSATALNSDDLTTPEYTAIDKLKKDDLHRPATAVQTESYKVAADGTEKLLSIQRNLFKEQTSGLILPSIVQSSKSSDALADRLEYLKYDSKGNPLEVSLKDGTVISYIWNYNKTQPIAKVENATYVEIAAALGTTVNALENHNQSTTYFNGLRSSLPKAMVSTYTYKPLVGITSMIDPRGYLTMYEYDEFNRLKYVKDADGNILSQNEYRYKNQN</sequence>
<feature type="compositionally biased region" description="Polar residues" evidence="1">
    <location>
        <begin position="293"/>
        <end position="310"/>
    </location>
</feature>
<evidence type="ECO:0008006" key="5">
    <source>
        <dbReference type="Google" id="ProtNLM"/>
    </source>
</evidence>
<name>A0ABW3I0J6_9FLAO</name>
<keyword evidence="4" id="KW-1185">Reference proteome</keyword>
<feature type="chain" id="PRO_5046911935" description="YD repeat-containing protein" evidence="2">
    <location>
        <begin position="17"/>
        <end position="1164"/>
    </location>
</feature>
<proteinExistence type="predicted"/>
<gene>
    <name evidence="3" type="ORF">ACFQ1O_04390</name>
</gene>
<keyword evidence="2" id="KW-0732">Signal</keyword>
<dbReference type="Proteomes" id="UP001596997">
    <property type="component" value="Unassembled WGS sequence"/>
</dbReference>
<evidence type="ECO:0000256" key="2">
    <source>
        <dbReference type="SAM" id="SignalP"/>
    </source>
</evidence>
<feature type="region of interest" description="Disordered" evidence="1">
    <location>
        <begin position="289"/>
        <end position="310"/>
    </location>
</feature>
<evidence type="ECO:0000313" key="4">
    <source>
        <dbReference type="Proteomes" id="UP001596997"/>
    </source>
</evidence>
<accession>A0ABW3I0J6</accession>
<evidence type="ECO:0000313" key="3">
    <source>
        <dbReference type="EMBL" id="MFD0963244.1"/>
    </source>
</evidence>
<feature type="signal peptide" evidence="2">
    <location>
        <begin position="1"/>
        <end position="16"/>
    </location>
</feature>
<reference evidence="4" key="1">
    <citation type="journal article" date="2019" name="Int. J. Syst. Evol. Microbiol.">
        <title>The Global Catalogue of Microorganisms (GCM) 10K type strain sequencing project: providing services to taxonomists for standard genome sequencing and annotation.</title>
        <authorList>
            <consortium name="The Broad Institute Genomics Platform"/>
            <consortium name="The Broad Institute Genome Sequencing Center for Infectious Disease"/>
            <person name="Wu L."/>
            <person name="Ma J."/>
        </authorList>
    </citation>
    <scope>NUCLEOTIDE SEQUENCE [LARGE SCALE GENOMIC DNA]</scope>
    <source>
        <strain evidence="4">CCUG 62114</strain>
    </source>
</reference>
<comment type="caution">
    <text evidence="3">The sequence shown here is derived from an EMBL/GenBank/DDBJ whole genome shotgun (WGS) entry which is preliminary data.</text>
</comment>
<protein>
    <recommendedName>
        <fullName evidence="5">YD repeat-containing protein</fullName>
    </recommendedName>
</protein>
<dbReference type="RefSeq" id="WP_377713756.1">
    <property type="nucleotide sequence ID" value="NZ_JBHTJM010000005.1"/>
</dbReference>
<organism evidence="3 4">
    <name type="scientific">Pseudofulvibacter geojedonensis</name>
    <dbReference type="NCBI Taxonomy" id="1123758"/>
    <lineage>
        <taxon>Bacteria</taxon>
        <taxon>Pseudomonadati</taxon>
        <taxon>Bacteroidota</taxon>
        <taxon>Flavobacteriia</taxon>
        <taxon>Flavobacteriales</taxon>
        <taxon>Flavobacteriaceae</taxon>
        <taxon>Pseudofulvibacter</taxon>
    </lineage>
</organism>